<keyword evidence="2" id="KW-0677">Repeat</keyword>
<protein>
    <submittedName>
        <fullName evidence="9">Uncharacterized protein</fullName>
    </submittedName>
</protein>
<evidence type="ECO:0000256" key="2">
    <source>
        <dbReference type="ARBA" id="ARBA00022737"/>
    </source>
</evidence>
<feature type="domain" description="HTH myb-type" evidence="8">
    <location>
        <begin position="15"/>
        <end position="63"/>
    </location>
</feature>
<keyword evidence="4" id="KW-0238">DNA-binding</keyword>
<feature type="domain" description="HTH myb-type" evidence="8">
    <location>
        <begin position="64"/>
        <end position="118"/>
    </location>
</feature>
<keyword evidence="6" id="KW-0539">Nucleus</keyword>
<evidence type="ECO:0000259" key="8">
    <source>
        <dbReference type="PROSITE" id="PS51294"/>
    </source>
</evidence>
<dbReference type="GO" id="GO:0005634">
    <property type="term" value="C:nucleus"/>
    <property type="evidence" value="ECO:0007669"/>
    <property type="project" value="UniProtKB-SubCell"/>
</dbReference>
<evidence type="ECO:0000256" key="5">
    <source>
        <dbReference type="ARBA" id="ARBA00023163"/>
    </source>
</evidence>
<keyword evidence="3" id="KW-0805">Transcription regulation</keyword>
<dbReference type="OrthoDB" id="2143914at2759"/>
<feature type="domain" description="Myb-like" evidence="7">
    <location>
        <begin position="64"/>
        <end position="114"/>
    </location>
</feature>
<gene>
    <name evidence="9" type="ORF">POTOM_055132</name>
</gene>
<dbReference type="GO" id="GO:0043565">
    <property type="term" value="F:sequence-specific DNA binding"/>
    <property type="evidence" value="ECO:0007669"/>
    <property type="project" value="InterPro"/>
</dbReference>
<dbReference type="PROSITE" id="PS51294">
    <property type="entry name" value="HTH_MYB"/>
    <property type="match status" value="2"/>
</dbReference>
<accession>A0A8X7XWT3</accession>
<evidence type="ECO:0000256" key="4">
    <source>
        <dbReference type="ARBA" id="ARBA00023125"/>
    </source>
</evidence>
<reference evidence="9" key="1">
    <citation type="journal article" date="2020" name="bioRxiv">
        <title>Hybrid origin of Populus tomentosa Carr. identified through genome sequencing and phylogenomic analysis.</title>
        <authorList>
            <person name="An X."/>
            <person name="Gao K."/>
            <person name="Chen Z."/>
            <person name="Li J."/>
            <person name="Yang X."/>
            <person name="Yang X."/>
            <person name="Zhou J."/>
            <person name="Guo T."/>
            <person name="Zhao T."/>
            <person name="Huang S."/>
            <person name="Miao D."/>
            <person name="Khan W.U."/>
            <person name="Rao P."/>
            <person name="Ye M."/>
            <person name="Lei B."/>
            <person name="Liao W."/>
            <person name="Wang J."/>
            <person name="Ji L."/>
            <person name="Li Y."/>
            <person name="Guo B."/>
            <person name="Mustafa N.S."/>
            <person name="Li S."/>
            <person name="Yun Q."/>
            <person name="Keller S.R."/>
            <person name="Mao J."/>
            <person name="Zhang R."/>
            <person name="Strauss S.H."/>
        </authorList>
    </citation>
    <scope>NUCLEOTIDE SEQUENCE</scope>
    <source>
        <strain evidence="9">GM15</strain>
        <tissue evidence="9">Leaf</tissue>
    </source>
</reference>
<dbReference type="InterPro" id="IPR044676">
    <property type="entry name" value="EOBI/EOBII-like_plant"/>
</dbReference>
<dbReference type="CDD" id="cd00167">
    <property type="entry name" value="SANT"/>
    <property type="match status" value="2"/>
</dbReference>
<evidence type="ECO:0000259" key="7">
    <source>
        <dbReference type="PROSITE" id="PS50090"/>
    </source>
</evidence>
<dbReference type="EMBL" id="JAAWWB010000034">
    <property type="protein sequence ID" value="KAG6741853.1"/>
    <property type="molecule type" value="Genomic_DNA"/>
</dbReference>
<comment type="caution">
    <text evidence="9">The sequence shown here is derived from an EMBL/GenBank/DDBJ whole genome shotgun (WGS) entry which is preliminary data.</text>
</comment>
<dbReference type="PANTHER" id="PTHR45675:SF17">
    <property type="entry name" value="MYB TRANSCRIPTION FACTOR"/>
    <property type="match status" value="1"/>
</dbReference>
<keyword evidence="5" id="KW-0804">Transcription</keyword>
<sequence length="210" mass="24526">MVARMGWGIPEQGWRKGPWTPEEDKLLMEYVSLHGEGRWSSVSRYPGSSSSGKSCRLRWVNYLRPGLKRGQISPQEEGIIIELHALLGNKWSTIARYLPGRTDNEIKNYWRTHSKKKEKSSQKQGKREAQILKQEEEHQQHLQQQLEAVDMKMVNTIAHEKMHEAPEMMYPTVKDQCLPVMSQDVVSWADSVVEDYYRLWGGFWNVDDRP</sequence>
<evidence type="ECO:0000256" key="6">
    <source>
        <dbReference type="ARBA" id="ARBA00023242"/>
    </source>
</evidence>
<organism evidence="9 10">
    <name type="scientific">Populus tomentosa</name>
    <name type="common">Chinese white poplar</name>
    <dbReference type="NCBI Taxonomy" id="118781"/>
    <lineage>
        <taxon>Eukaryota</taxon>
        <taxon>Viridiplantae</taxon>
        <taxon>Streptophyta</taxon>
        <taxon>Embryophyta</taxon>
        <taxon>Tracheophyta</taxon>
        <taxon>Spermatophyta</taxon>
        <taxon>Magnoliopsida</taxon>
        <taxon>eudicotyledons</taxon>
        <taxon>Gunneridae</taxon>
        <taxon>Pentapetalae</taxon>
        <taxon>rosids</taxon>
        <taxon>fabids</taxon>
        <taxon>Malpighiales</taxon>
        <taxon>Salicaceae</taxon>
        <taxon>Saliceae</taxon>
        <taxon>Populus</taxon>
    </lineage>
</organism>
<proteinExistence type="predicted"/>
<evidence type="ECO:0000313" key="10">
    <source>
        <dbReference type="Proteomes" id="UP000886885"/>
    </source>
</evidence>
<dbReference type="FunFam" id="1.10.10.60:FF:000011">
    <property type="entry name" value="Myb transcription factor"/>
    <property type="match status" value="1"/>
</dbReference>
<keyword evidence="10" id="KW-1185">Reference proteome</keyword>
<evidence type="ECO:0000313" key="9">
    <source>
        <dbReference type="EMBL" id="KAG6741853.1"/>
    </source>
</evidence>
<dbReference type="Proteomes" id="UP000886885">
    <property type="component" value="Chromosome 17D"/>
</dbReference>
<dbReference type="PANTHER" id="PTHR45675">
    <property type="entry name" value="MYB TRANSCRIPTION FACTOR-RELATED-RELATED"/>
    <property type="match status" value="1"/>
</dbReference>
<dbReference type="SMART" id="SM00717">
    <property type="entry name" value="SANT"/>
    <property type="match status" value="2"/>
</dbReference>
<dbReference type="GO" id="GO:0003700">
    <property type="term" value="F:DNA-binding transcription factor activity"/>
    <property type="evidence" value="ECO:0007669"/>
    <property type="project" value="InterPro"/>
</dbReference>
<comment type="subcellular location">
    <subcellularLocation>
        <location evidence="1">Nucleus</location>
    </subcellularLocation>
</comment>
<dbReference type="InterPro" id="IPR017930">
    <property type="entry name" value="Myb_dom"/>
</dbReference>
<name>A0A8X7XWT3_POPTO</name>
<feature type="domain" description="Myb-like" evidence="7">
    <location>
        <begin position="11"/>
        <end position="63"/>
    </location>
</feature>
<evidence type="ECO:0000256" key="1">
    <source>
        <dbReference type="ARBA" id="ARBA00004123"/>
    </source>
</evidence>
<dbReference type="InterPro" id="IPR001005">
    <property type="entry name" value="SANT/Myb"/>
</dbReference>
<dbReference type="AlphaFoldDB" id="A0A8X7XWT3"/>
<dbReference type="PROSITE" id="PS50090">
    <property type="entry name" value="MYB_LIKE"/>
    <property type="match status" value="2"/>
</dbReference>
<evidence type="ECO:0000256" key="3">
    <source>
        <dbReference type="ARBA" id="ARBA00023015"/>
    </source>
</evidence>
<dbReference type="Pfam" id="PF00249">
    <property type="entry name" value="Myb_DNA-binding"/>
    <property type="match status" value="2"/>
</dbReference>